<dbReference type="AlphaFoldDB" id="A0A1W6A2Q7"/>
<dbReference type="Proteomes" id="UP000192932">
    <property type="component" value="Chromosome"/>
</dbReference>
<evidence type="ECO:0000313" key="3">
    <source>
        <dbReference type="Proteomes" id="UP000192932"/>
    </source>
</evidence>
<protein>
    <submittedName>
        <fullName evidence="2">Uncharacterized protein</fullName>
    </submittedName>
</protein>
<feature type="coiled-coil region" evidence="1">
    <location>
        <begin position="1"/>
        <end position="28"/>
    </location>
</feature>
<reference evidence="2 3" key="1">
    <citation type="submission" date="2017-04" db="EMBL/GenBank/DDBJ databases">
        <title>The Characteristic of a Fine Plant Growth-Promoting Rhizobacteria Bacillus mycoides Gnyt1 and its Whole Genome Sequencing Analysis.</title>
        <authorList>
            <person name="Li J.H."/>
            <person name="Yao T."/>
        </authorList>
    </citation>
    <scope>NUCLEOTIDE SEQUENCE [LARGE SCALE GENOMIC DNA]</scope>
    <source>
        <strain evidence="2 3">Gnyt1</strain>
    </source>
</reference>
<keyword evidence="1" id="KW-0175">Coiled coil</keyword>
<gene>
    <name evidence="2" type="ORF">B7492_01985</name>
</gene>
<accession>A0A1W6A2Q7</accession>
<name>A0A1W6A2Q7_BACMY</name>
<proteinExistence type="predicted"/>
<evidence type="ECO:0000313" key="2">
    <source>
        <dbReference type="EMBL" id="ARJ20101.1"/>
    </source>
</evidence>
<evidence type="ECO:0000256" key="1">
    <source>
        <dbReference type="SAM" id="Coils"/>
    </source>
</evidence>
<dbReference type="RefSeq" id="WP_085308789.1">
    <property type="nucleotide sequence ID" value="NZ_CP020743.1"/>
</dbReference>
<sequence>MESITKIIADLERRVNDLQRDNEGLLQTLTVVSTSVEALSQKVSMLEQGLATKADITHVQKLIKQCEEDSQNG</sequence>
<dbReference type="EMBL" id="CP020743">
    <property type="protein sequence ID" value="ARJ20101.1"/>
    <property type="molecule type" value="Genomic_DNA"/>
</dbReference>
<organism evidence="2 3">
    <name type="scientific">Bacillus mycoides</name>
    <dbReference type="NCBI Taxonomy" id="1405"/>
    <lineage>
        <taxon>Bacteria</taxon>
        <taxon>Bacillati</taxon>
        <taxon>Bacillota</taxon>
        <taxon>Bacilli</taxon>
        <taxon>Bacillales</taxon>
        <taxon>Bacillaceae</taxon>
        <taxon>Bacillus</taxon>
        <taxon>Bacillus cereus group</taxon>
    </lineage>
</organism>